<proteinExistence type="predicted"/>
<reference evidence="1" key="1">
    <citation type="journal article" date="2023" name="G3 (Bethesda)">
        <title>Whole genome assemblies of Zophobas morio and Tenebrio molitor.</title>
        <authorList>
            <person name="Kaur S."/>
            <person name="Stinson S.A."/>
            <person name="diCenzo G.C."/>
        </authorList>
    </citation>
    <scope>NUCLEOTIDE SEQUENCE</scope>
    <source>
        <strain evidence="1">QUZm001</strain>
    </source>
</reference>
<protein>
    <submittedName>
        <fullName evidence="1">Uncharacterized protein</fullName>
    </submittedName>
</protein>
<evidence type="ECO:0000313" key="1">
    <source>
        <dbReference type="EMBL" id="KAJ3665769.1"/>
    </source>
</evidence>
<sequence length="96" mass="10895">MDSRPVLKNHRGELLVLTEEAHRAALVVVALSKVAATTTPPAKKQDDITCLFKITPLLRDVIRKKFVIQDKCHGKNAKHFFTIQKSSMRNLLNFEL</sequence>
<organism evidence="1 2">
    <name type="scientific">Zophobas morio</name>
    <dbReference type="NCBI Taxonomy" id="2755281"/>
    <lineage>
        <taxon>Eukaryota</taxon>
        <taxon>Metazoa</taxon>
        <taxon>Ecdysozoa</taxon>
        <taxon>Arthropoda</taxon>
        <taxon>Hexapoda</taxon>
        <taxon>Insecta</taxon>
        <taxon>Pterygota</taxon>
        <taxon>Neoptera</taxon>
        <taxon>Endopterygota</taxon>
        <taxon>Coleoptera</taxon>
        <taxon>Polyphaga</taxon>
        <taxon>Cucujiformia</taxon>
        <taxon>Tenebrionidae</taxon>
        <taxon>Zophobas</taxon>
    </lineage>
</organism>
<keyword evidence="2" id="KW-1185">Reference proteome</keyword>
<dbReference type="Proteomes" id="UP001168821">
    <property type="component" value="Unassembled WGS sequence"/>
</dbReference>
<evidence type="ECO:0000313" key="2">
    <source>
        <dbReference type="Proteomes" id="UP001168821"/>
    </source>
</evidence>
<name>A0AA38MS61_9CUCU</name>
<gene>
    <name evidence="1" type="ORF">Zmor_001244</name>
</gene>
<dbReference type="EMBL" id="JALNTZ010000001">
    <property type="protein sequence ID" value="KAJ3665769.1"/>
    <property type="molecule type" value="Genomic_DNA"/>
</dbReference>
<comment type="caution">
    <text evidence="1">The sequence shown here is derived from an EMBL/GenBank/DDBJ whole genome shotgun (WGS) entry which is preliminary data.</text>
</comment>
<dbReference type="AlphaFoldDB" id="A0AA38MS61"/>
<accession>A0AA38MS61</accession>